<proteinExistence type="predicted"/>
<sequence>MKLKMLITGVSGLLGNNLAYYFNSRHEILGLYFSNPIMISGIQTEQCDLTLKENVSAILTHFVPDVIIHCTSLANIDQCEKDPELAQRLNMHTTQSIVDTLQGSDTRLVYISTDAVYDGDKGEFSETGPTFPKNNYGKTKLEGEKEALRHDPVLVLRTNIFGWNIQNKQSLGEWILDEL</sequence>
<dbReference type="EMBL" id="UINC01182739">
    <property type="protein sequence ID" value="SVD93125.1"/>
    <property type="molecule type" value="Genomic_DNA"/>
</dbReference>
<reference evidence="2" key="1">
    <citation type="submission" date="2018-05" db="EMBL/GenBank/DDBJ databases">
        <authorList>
            <person name="Lanie J.A."/>
            <person name="Ng W.-L."/>
            <person name="Kazmierczak K.M."/>
            <person name="Andrzejewski T.M."/>
            <person name="Davidsen T.M."/>
            <person name="Wayne K.J."/>
            <person name="Tettelin H."/>
            <person name="Glass J.I."/>
            <person name="Rusch D."/>
            <person name="Podicherti R."/>
            <person name="Tsui H.-C.T."/>
            <person name="Winkler M.E."/>
        </authorList>
    </citation>
    <scope>NUCLEOTIDE SEQUENCE</scope>
</reference>
<feature type="non-terminal residue" evidence="2">
    <location>
        <position position="179"/>
    </location>
</feature>
<dbReference type="InterPro" id="IPR005913">
    <property type="entry name" value="dTDP_dehydrorham_reduct"/>
</dbReference>
<feature type="domain" description="RmlD-like substrate binding" evidence="1">
    <location>
        <begin position="4"/>
        <end position="159"/>
    </location>
</feature>
<dbReference type="AlphaFoldDB" id="A0A382ZDE8"/>
<name>A0A382ZDE8_9ZZZZ</name>
<dbReference type="PANTHER" id="PTHR10491:SF4">
    <property type="entry name" value="METHIONINE ADENOSYLTRANSFERASE 2 SUBUNIT BETA"/>
    <property type="match status" value="1"/>
</dbReference>
<dbReference type="Gene3D" id="3.40.50.720">
    <property type="entry name" value="NAD(P)-binding Rossmann-like Domain"/>
    <property type="match status" value="1"/>
</dbReference>
<dbReference type="GO" id="GO:0048270">
    <property type="term" value="F:methionine adenosyltransferase regulator activity"/>
    <property type="evidence" value="ECO:0007669"/>
    <property type="project" value="TreeGrafter"/>
</dbReference>
<dbReference type="SUPFAM" id="SSF51735">
    <property type="entry name" value="NAD(P)-binding Rossmann-fold domains"/>
    <property type="match status" value="1"/>
</dbReference>
<evidence type="ECO:0000259" key="1">
    <source>
        <dbReference type="Pfam" id="PF04321"/>
    </source>
</evidence>
<evidence type="ECO:0000313" key="2">
    <source>
        <dbReference type="EMBL" id="SVD93125.1"/>
    </source>
</evidence>
<accession>A0A382ZDE8</accession>
<dbReference type="Pfam" id="PF04321">
    <property type="entry name" value="RmlD_sub_bind"/>
    <property type="match status" value="1"/>
</dbReference>
<dbReference type="GO" id="GO:0006556">
    <property type="term" value="P:S-adenosylmethionine biosynthetic process"/>
    <property type="evidence" value="ECO:0007669"/>
    <property type="project" value="TreeGrafter"/>
</dbReference>
<dbReference type="GO" id="GO:0048269">
    <property type="term" value="C:methionine adenosyltransferase complex"/>
    <property type="evidence" value="ECO:0007669"/>
    <property type="project" value="TreeGrafter"/>
</dbReference>
<protein>
    <recommendedName>
        <fullName evidence="1">RmlD-like substrate binding domain-containing protein</fullName>
    </recommendedName>
</protein>
<dbReference type="InterPro" id="IPR036291">
    <property type="entry name" value="NAD(P)-bd_dom_sf"/>
</dbReference>
<gene>
    <name evidence="2" type="ORF">METZ01_LOCUS445979</name>
</gene>
<dbReference type="PANTHER" id="PTHR10491">
    <property type="entry name" value="DTDP-4-DEHYDRORHAMNOSE REDUCTASE"/>
    <property type="match status" value="1"/>
</dbReference>
<dbReference type="InterPro" id="IPR029903">
    <property type="entry name" value="RmlD-like-bd"/>
</dbReference>
<organism evidence="2">
    <name type="scientific">marine metagenome</name>
    <dbReference type="NCBI Taxonomy" id="408172"/>
    <lineage>
        <taxon>unclassified sequences</taxon>
        <taxon>metagenomes</taxon>
        <taxon>ecological metagenomes</taxon>
    </lineage>
</organism>